<name>A0ACB7W0I7_DIOAL</name>
<protein>
    <submittedName>
        <fullName evidence="1">Protein phosphatase 2A regulatory B subunit B56 protein</fullName>
    </submittedName>
</protein>
<proteinExistence type="predicted"/>
<dbReference type="Proteomes" id="UP000827976">
    <property type="component" value="Chromosome 5"/>
</dbReference>
<organism evidence="1 2">
    <name type="scientific">Dioscorea alata</name>
    <name type="common">Purple yam</name>
    <dbReference type="NCBI Taxonomy" id="55571"/>
    <lineage>
        <taxon>Eukaryota</taxon>
        <taxon>Viridiplantae</taxon>
        <taxon>Streptophyta</taxon>
        <taxon>Embryophyta</taxon>
        <taxon>Tracheophyta</taxon>
        <taxon>Spermatophyta</taxon>
        <taxon>Magnoliopsida</taxon>
        <taxon>Liliopsida</taxon>
        <taxon>Dioscoreales</taxon>
        <taxon>Dioscoreaceae</taxon>
        <taxon>Dioscorea</taxon>
    </lineage>
</organism>
<evidence type="ECO:0000313" key="1">
    <source>
        <dbReference type="EMBL" id="KAH7680904.1"/>
    </source>
</evidence>
<evidence type="ECO:0000313" key="2">
    <source>
        <dbReference type="Proteomes" id="UP000827976"/>
    </source>
</evidence>
<accession>A0ACB7W0I7</accession>
<dbReference type="EMBL" id="CM037015">
    <property type="protein sequence ID" value="KAH7680904.1"/>
    <property type="molecule type" value="Genomic_DNA"/>
</dbReference>
<sequence>MIKQNHKVILPIIFPALERNTRSHWSQAVQSLTLNIRKLFSDHDPELFEQCLRKFEEMRPNRTISKRSVKPCGATWKTLQLQKLSLQLTKRRL</sequence>
<comment type="caution">
    <text evidence="1">The sequence shown here is derived from an EMBL/GenBank/DDBJ whole genome shotgun (WGS) entry which is preliminary data.</text>
</comment>
<reference evidence="2" key="1">
    <citation type="journal article" date="2022" name="Nat. Commun.">
        <title>Chromosome evolution and the genetic basis of agronomically important traits in greater yam.</title>
        <authorList>
            <person name="Bredeson J.V."/>
            <person name="Lyons J.B."/>
            <person name="Oniyinde I.O."/>
            <person name="Okereke N.R."/>
            <person name="Kolade O."/>
            <person name="Nnabue I."/>
            <person name="Nwadili C.O."/>
            <person name="Hribova E."/>
            <person name="Parker M."/>
            <person name="Nwogha J."/>
            <person name="Shu S."/>
            <person name="Carlson J."/>
            <person name="Kariba R."/>
            <person name="Muthemba S."/>
            <person name="Knop K."/>
            <person name="Barton G.J."/>
            <person name="Sherwood A.V."/>
            <person name="Lopez-Montes A."/>
            <person name="Asiedu R."/>
            <person name="Jamnadass R."/>
            <person name="Muchugi A."/>
            <person name="Goodstein D."/>
            <person name="Egesi C.N."/>
            <person name="Featherston J."/>
            <person name="Asfaw A."/>
            <person name="Simpson G.G."/>
            <person name="Dolezel J."/>
            <person name="Hendre P.S."/>
            <person name="Van Deynze A."/>
            <person name="Kumar P.L."/>
            <person name="Obidiegwu J.E."/>
            <person name="Bhattacharjee R."/>
            <person name="Rokhsar D.S."/>
        </authorList>
    </citation>
    <scope>NUCLEOTIDE SEQUENCE [LARGE SCALE GENOMIC DNA]</scope>
    <source>
        <strain evidence="2">cv. TDa95/00328</strain>
    </source>
</reference>
<gene>
    <name evidence="1" type="ORF">IHE45_05G024600</name>
</gene>
<keyword evidence="2" id="KW-1185">Reference proteome</keyword>